<dbReference type="PANTHER" id="PTHR33048">
    <property type="entry name" value="PTH11-LIKE INTEGRAL MEMBRANE PROTEIN (AFU_ORTHOLOGUE AFUA_5G11245)"/>
    <property type="match status" value="1"/>
</dbReference>
<evidence type="ECO:0000256" key="1">
    <source>
        <dbReference type="ARBA" id="ARBA00004141"/>
    </source>
</evidence>
<name>A0A7C8MB11_9PLEO</name>
<keyword evidence="10" id="KW-1185">Reference proteome</keyword>
<comment type="similarity">
    <text evidence="5">Belongs to the SAT4 family.</text>
</comment>
<dbReference type="InterPro" id="IPR052337">
    <property type="entry name" value="SAT4-like"/>
</dbReference>
<feature type="transmembrane region" description="Helical" evidence="7">
    <location>
        <begin position="23"/>
        <end position="48"/>
    </location>
</feature>
<feature type="transmembrane region" description="Helical" evidence="7">
    <location>
        <begin position="187"/>
        <end position="209"/>
    </location>
</feature>
<evidence type="ECO:0000256" key="4">
    <source>
        <dbReference type="ARBA" id="ARBA00023136"/>
    </source>
</evidence>
<feature type="region of interest" description="Disordered" evidence="6">
    <location>
        <begin position="337"/>
        <end position="356"/>
    </location>
</feature>
<keyword evidence="3 7" id="KW-1133">Transmembrane helix</keyword>
<evidence type="ECO:0000256" key="7">
    <source>
        <dbReference type="SAM" id="Phobius"/>
    </source>
</evidence>
<sequence length="370" mass="41687">MAEQPALAPPEGVQSNFENPPTLMPAVIITSTIVLTLMTLFVCARAFVKTFIIRKQQIEDWLCYWAWLGVVTYTGILIYIEDYGFARHQWDVTAAQFQHIMYYINILYCVYSPTTLPAKLSVLFQIKRIFTTKERNAVFWVVWISIIANTIFYMGLFFSYVFQCWPRDKIWMPQVDGHCVSGVSSNLAAGILNLVSDVEALLLPAWGIWHLNMPIRRKLSVFAVFGVGTIACVIGMVGIYFRIVLLHRPDFTWICSKAALLVISEMATVVIVGCFPSIPRLVRYVWPPAEEGSSGKLYDTPTSQKYAKGNLNSMAKYMSPGLVASADGSNERLELHQYPSGGEHGQSQGREGILKTTRVEQSIGDEWVRS</sequence>
<evidence type="ECO:0000313" key="9">
    <source>
        <dbReference type="EMBL" id="KAF2872421.1"/>
    </source>
</evidence>
<comment type="caution">
    <text evidence="9">The sequence shown here is derived from an EMBL/GenBank/DDBJ whole genome shotgun (WGS) entry which is preliminary data.</text>
</comment>
<evidence type="ECO:0000256" key="2">
    <source>
        <dbReference type="ARBA" id="ARBA00022692"/>
    </source>
</evidence>
<feature type="transmembrane region" description="Helical" evidence="7">
    <location>
        <begin position="138"/>
        <end position="162"/>
    </location>
</feature>
<evidence type="ECO:0000259" key="8">
    <source>
        <dbReference type="Pfam" id="PF20684"/>
    </source>
</evidence>
<dbReference type="AlphaFoldDB" id="A0A7C8MB11"/>
<feature type="transmembrane region" description="Helical" evidence="7">
    <location>
        <begin position="60"/>
        <end position="80"/>
    </location>
</feature>
<accession>A0A7C8MB11</accession>
<keyword evidence="2 7" id="KW-0812">Transmembrane</keyword>
<gene>
    <name evidence="9" type="ORF">BDV95DRAFT_492139</name>
</gene>
<dbReference type="PANTHER" id="PTHR33048:SF129">
    <property type="entry name" value="INTEGRAL MEMBRANE PROTEIN-RELATED"/>
    <property type="match status" value="1"/>
</dbReference>
<dbReference type="Pfam" id="PF20684">
    <property type="entry name" value="Fung_rhodopsin"/>
    <property type="match status" value="1"/>
</dbReference>
<dbReference type="OrthoDB" id="5342292at2759"/>
<feature type="transmembrane region" description="Helical" evidence="7">
    <location>
        <begin position="221"/>
        <end position="245"/>
    </location>
</feature>
<dbReference type="InterPro" id="IPR049326">
    <property type="entry name" value="Rhodopsin_dom_fungi"/>
</dbReference>
<proteinExistence type="inferred from homology"/>
<comment type="subcellular location">
    <subcellularLocation>
        <location evidence="1">Membrane</location>
        <topology evidence="1">Multi-pass membrane protein</topology>
    </subcellularLocation>
</comment>
<evidence type="ECO:0000256" key="3">
    <source>
        <dbReference type="ARBA" id="ARBA00022989"/>
    </source>
</evidence>
<organism evidence="9 10">
    <name type="scientific">Massariosphaeria phaeospora</name>
    <dbReference type="NCBI Taxonomy" id="100035"/>
    <lineage>
        <taxon>Eukaryota</taxon>
        <taxon>Fungi</taxon>
        <taxon>Dikarya</taxon>
        <taxon>Ascomycota</taxon>
        <taxon>Pezizomycotina</taxon>
        <taxon>Dothideomycetes</taxon>
        <taxon>Pleosporomycetidae</taxon>
        <taxon>Pleosporales</taxon>
        <taxon>Pleosporales incertae sedis</taxon>
        <taxon>Massariosphaeria</taxon>
    </lineage>
</organism>
<keyword evidence="4 7" id="KW-0472">Membrane</keyword>
<dbReference type="EMBL" id="JAADJZ010000009">
    <property type="protein sequence ID" value="KAF2872421.1"/>
    <property type="molecule type" value="Genomic_DNA"/>
</dbReference>
<feature type="transmembrane region" description="Helical" evidence="7">
    <location>
        <begin position="100"/>
        <end position="126"/>
    </location>
</feature>
<evidence type="ECO:0000256" key="5">
    <source>
        <dbReference type="ARBA" id="ARBA00038359"/>
    </source>
</evidence>
<evidence type="ECO:0000313" key="10">
    <source>
        <dbReference type="Proteomes" id="UP000481861"/>
    </source>
</evidence>
<evidence type="ECO:0000256" key="6">
    <source>
        <dbReference type="SAM" id="MobiDB-lite"/>
    </source>
</evidence>
<reference evidence="9 10" key="1">
    <citation type="submission" date="2020-01" db="EMBL/GenBank/DDBJ databases">
        <authorList>
            <consortium name="DOE Joint Genome Institute"/>
            <person name="Haridas S."/>
            <person name="Albert R."/>
            <person name="Binder M."/>
            <person name="Bloem J."/>
            <person name="Labutti K."/>
            <person name="Salamov A."/>
            <person name="Andreopoulos B."/>
            <person name="Baker S.E."/>
            <person name="Barry K."/>
            <person name="Bills G."/>
            <person name="Bluhm B.H."/>
            <person name="Cannon C."/>
            <person name="Castanera R."/>
            <person name="Culley D.E."/>
            <person name="Daum C."/>
            <person name="Ezra D."/>
            <person name="Gonzalez J.B."/>
            <person name="Henrissat B."/>
            <person name="Kuo A."/>
            <person name="Liang C."/>
            <person name="Lipzen A."/>
            <person name="Lutzoni F."/>
            <person name="Magnuson J."/>
            <person name="Mondo S."/>
            <person name="Nolan M."/>
            <person name="Ohm R."/>
            <person name="Pangilinan J."/>
            <person name="Park H.-J.H."/>
            <person name="Ramirez L."/>
            <person name="Alfaro M."/>
            <person name="Sun H."/>
            <person name="Tritt A."/>
            <person name="Yoshinaga Y."/>
            <person name="Zwiers L.-H.L."/>
            <person name="Turgeon B.G."/>
            <person name="Goodwin S.B."/>
            <person name="Spatafora J.W."/>
            <person name="Crous P.W."/>
            <person name="Grigoriev I.V."/>
        </authorList>
    </citation>
    <scope>NUCLEOTIDE SEQUENCE [LARGE SCALE GENOMIC DNA]</scope>
    <source>
        <strain evidence="9 10">CBS 611.86</strain>
    </source>
</reference>
<feature type="transmembrane region" description="Helical" evidence="7">
    <location>
        <begin position="251"/>
        <end position="275"/>
    </location>
</feature>
<dbReference type="Proteomes" id="UP000481861">
    <property type="component" value="Unassembled WGS sequence"/>
</dbReference>
<feature type="domain" description="Rhodopsin" evidence="8">
    <location>
        <begin position="45"/>
        <end position="283"/>
    </location>
</feature>
<dbReference type="GO" id="GO:0016020">
    <property type="term" value="C:membrane"/>
    <property type="evidence" value="ECO:0007669"/>
    <property type="project" value="UniProtKB-SubCell"/>
</dbReference>
<protein>
    <recommendedName>
        <fullName evidence="8">Rhodopsin domain-containing protein</fullName>
    </recommendedName>
</protein>